<dbReference type="EMBL" id="CAHR02000005">
    <property type="protein sequence ID" value="CCG80680.1"/>
    <property type="molecule type" value="Genomic_DNA"/>
</dbReference>
<reference evidence="1 2" key="1">
    <citation type="journal article" date="2013" name="MBio">
        <title>Genome sequencing of the plant pathogen Taphrina deformans, the causal agent of peach leaf curl.</title>
        <authorList>
            <person name="Cisse O.H."/>
            <person name="Almeida J.M.G.C.F."/>
            <person name="Fonseca A."/>
            <person name="Kumar A.A."/>
            <person name="Salojaervi J."/>
            <person name="Overmyer K."/>
            <person name="Hauser P.M."/>
            <person name="Pagni M."/>
        </authorList>
    </citation>
    <scope>NUCLEOTIDE SEQUENCE [LARGE SCALE GENOMIC DNA]</scope>
    <source>
        <strain evidence="2">PYCC 5710 / ATCC 11124 / CBS 356.35 / IMI 108563 / JCM 9778 / NBRC 8474</strain>
    </source>
</reference>
<gene>
    <name evidence="1" type="ORF">TAPDE_000218</name>
</gene>
<sequence length="458" mass="51873">MDDSSQFYGIGILIKRALQLNTNLLRLLSTDLTSPPSFYGSYHFNHLLKILSTNALPSAQIFATQVLIIEQMQGRGIHLNLAGYKALLKGYAHDPAKFDMVASQMVQAGYNLSKDDSLNLDGAGYGPVGAHVKSLDELSLSLRDAKNFSELSSRIAVHRSDLSDVRVWRTVLSNYRRTHEAVDLCLHFVKSEKLTMTTYLAGLLLQACKSEASLVQVGRICQTAVSRSVPFDTFLWVEYLKRIIWSGNPGEAVSIVAVEPGGNHLLDMDPAVRRDPRVWNATLQALNQQVKQGNLAAQKHARYLGMMVKGLREFEVVYSQSLMWCILEAAIYSGSRMWAKRHSCDTIVAIFEHEVDMIGNEPWKIPGNDLLWHAYMKVLVANEETTRLSDAMRRLLGTGLSPSRRLMRTFALGLWESGNIQLLEYWRKYFEEETDLAWPESDDVFATRRALRLRYFYD</sequence>
<organism evidence="1 2">
    <name type="scientific">Taphrina deformans (strain PYCC 5710 / ATCC 11124 / CBS 356.35 / IMI 108563 / JCM 9778 / NBRC 8474)</name>
    <name type="common">Peach leaf curl fungus</name>
    <name type="synonym">Lalaria deformans</name>
    <dbReference type="NCBI Taxonomy" id="1097556"/>
    <lineage>
        <taxon>Eukaryota</taxon>
        <taxon>Fungi</taxon>
        <taxon>Dikarya</taxon>
        <taxon>Ascomycota</taxon>
        <taxon>Taphrinomycotina</taxon>
        <taxon>Taphrinomycetes</taxon>
        <taxon>Taphrinales</taxon>
        <taxon>Taphrinaceae</taxon>
        <taxon>Taphrina</taxon>
    </lineage>
</organism>
<proteinExistence type="predicted"/>
<evidence type="ECO:0000313" key="2">
    <source>
        <dbReference type="Proteomes" id="UP000013776"/>
    </source>
</evidence>
<keyword evidence="2" id="KW-1185">Reference proteome</keyword>
<dbReference type="AlphaFoldDB" id="R4X6G7"/>
<dbReference type="OrthoDB" id="10669146at2759"/>
<accession>R4X6G7</accession>
<dbReference type="VEuPathDB" id="FungiDB:TAPDE_000218"/>
<dbReference type="Proteomes" id="UP000013776">
    <property type="component" value="Unassembled WGS sequence"/>
</dbReference>
<comment type="caution">
    <text evidence="1">The sequence shown here is derived from an EMBL/GenBank/DDBJ whole genome shotgun (WGS) entry which is preliminary data.</text>
</comment>
<evidence type="ECO:0000313" key="1">
    <source>
        <dbReference type="EMBL" id="CCG80680.1"/>
    </source>
</evidence>
<name>R4X6G7_TAPDE</name>
<protein>
    <submittedName>
        <fullName evidence="1">Uncharacterized protein</fullName>
    </submittedName>
</protein>